<dbReference type="GO" id="GO:0120159">
    <property type="term" value="F:rRNA pseudouridine synthase activity"/>
    <property type="evidence" value="ECO:0007669"/>
    <property type="project" value="UniProtKB-ARBA"/>
</dbReference>
<feature type="domain" description="RNA-binding S4" evidence="6">
    <location>
        <begin position="3"/>
        <end position="61"/>
    </location>
</feature>
<dbReference type="InterPro" id="IPR050343">
    <property type="entry name" value="RsuA_PseudoU_synthase"/>
</dbReference>
<dbReference type="Pfam" id="PF00849">
    <property type="entry name" value="PseudoU_synth_2"/>
    <property type="match status" value="1"/>
</dbReference>
<comment type="caution">
    <text evidence="7">The sequence shown here is derived from an EMBL/GenBank/DDBJ whole genome shotgun (WGS) entry which is preliminary data.</text>
</comment>
<organism evidence="7 8">
    <name type="scientific">Philodulcilactobacillus myokoensis</name>
    <dbReference type="NCBI Taxonomy" id="2929573"/>
    <lineage>
        <taxon>Bacteria</taxon>
        <taxon>Bacillati</taxon>
        <taxon>Bacillota</taxon>
        <taxon>Bacilli</taxon>
        <taxon>Lactobacillales</taxon>
        <taxon>Lactobacillaceae</taxon>
        <taxon>Philodulcilactobacillus</taxon>
    </lineage>
</organism>
<dbReference type="CDD" id="cd00165">
    <property type="entry name" value="S4"/>
    <property type="match status" value="1"/>
</dbReference>
<evidence type="ECO:0000259" key="6">
    <source>
        <dbReference type="SMART" id="SM00363"/>
    </source>
</evidence>
<dbReference type="Gene3D" id="3.30.70.580">
    <property type="entry name" value="Pseudouridine synthase I, catalytic domain, N-terminal subdomain"/>
    <property type="match status" value="1"/>
</dbReference>
<keyword evidence="3 5" id="KW-0413">Isomerase</keyword>
<dbReference type="NCBIfam" id="TIGR00093">
    <property type="entry name" value="pseudouridine synthase"/>
    <property type="match status" value="1"/>
</dbReference>
<dbReference type="FunFam" id="3.30.70.1560:FF:000001">
    <property type="entry name" value="Pseudouridine synthase"/>
    <property type="match status" value="1"/>
</dbReference>
<evidence type="ECO:0000313" key="8">
    <source>
        <dbReference type="Proteomes" id="UP001144204"/>
    </source>
</evidence>
<dbReference type="PROSITE" id="PS01149">
    <property type="entry name" value="PSI_RSU"/>
    <property type="match status" value="1"/>
</dbReference>
<reference evidence="7" key="1">
    <citation type="submission" date="2022-07" db="EMBL/GenBank/DDBJ databases">
        <authorList>
            <person name="Kouya T."/>
            <person name="Ishiyama Y."/>
        </authorList>
    </citation>
    <scope>NUCLEOTIDE SEQUENCE</scope>
    <source>
        <strain evidence="7">WR16-4</strain>
    </source>
</reference>
<name>A0A9W6B0U1_9LACO</name>
<dbReference type="FunFam" id="3.30.70.580:FF:000005">
    <property type="entry name" value="Pseudouridine synthase"/>
    <property type="match status" value="1"/>
</dbReference>
<evidence type="ECO:0000256" key="1">
    <source>
        <dbReference type="ARBA" id="ARBA00008348"/>
    </source>
</evidence>
<dbReference type="Pfam" id="PF01479">
    <property type="entry name" value="S4"/>
    <property type="match status" value="1"/>
</dbReference>
<dbReference type="PROSITE" id="PS50889">
    <property type="entry name" value="S4"/>
    <property type="match status" value="1"/>
</dbReference>
<proteinExistence type="inferred from homology"/>
<dbReference type="AlphaFoldDB" id="A0A9W6B0U1"/>
<dbReference type="PANTHER" id="PTHR47683">
    <property type="entry name" value="PSEUDOURIDINE SYNTHASE FAMILY PROTEIN-RELATED"/>
    <property type="match status" value="1"/>
</dbReference>
<gene>
    <name evidence="7" type="primary">rluB</name>
    <name evidence="7" type="ORF">WR164_08730</name>
</gene>
<dbReference type="GO" id="GO:0000455">
    <property type="term" value="P:enzyme-directed rRNA pseudouridine synthesis"/>
    <property type="evidence" value="ECO:0007669"/>
    <property type="project" value="UniProtKB-ARBA"/>
</dbReference>
<dbReference type="PANTHER" id="PTHR47683:SF2">
    <property type="entry name" value="RNA-BINDING S4 DOMAIN-CONTAINING PROTEIN"/>
    <property type="match status" value="1"/>
</dbReference>
<reference evidence="7" key="2">
    <citation type="journal article" date="2023" name="PLoS ONE">
        <title>Philodulcilactobacillus myokoensis gen. nov., sp. nov., a fructophilic, acidophilic, and agar-phobic lactic acid bacterium isolated from fermented vegetable extracts.</title>
        <authorList>
            <person name="Kouya T."/>
            <person name="Ishiyama Y."/>
            <person name="Ohashi S."/>
            <person name="Kumakubo R."/>
            <person name="Yamazaki T."/>
            <person name="Otaki T."/>
        </authorList>
    </citation>
    <scope>NUCLEOTIDE SEQUENCE</scope>
    <source>
        <strain evidence="7">WR16-4</strain>
    </source>
</reference>
<dbReference type="CDD" id="cd02870">
    <property type="entry name" value="PseudoU_synth_RsuA_like"/>
    <property type="match status" value="1"/>
</dbReference>
<dbReference type="GO" id="GO:0003723">
    <property type="term" value="F:RNA binding"/>
    <property type="evidence" value="ECO:0007669"/>
    <property type="project" value="UniProtKB-KW"/>
</dbReference>
<dbReference type="InterPro" id="IPR020103">
    <property type="entry name" value="PsdUridine_synth_cat_dom_sf"/>
</dbReference>
<accession>A0A9W6B0U1</accession>
<dbReference type="InterPro" id="IPR018496">
    <property type="entry name" value="PsdUridine_synth_RsuA/RluB_CS"/>
</dbReference>
<dbReference type="SUPFAM" id="SSF55174">
    <property type="entry name" value="Alpha-L RNA-binding motif"/>
    <property type="match status" value="1"/>
</dbReference>
<dbReference type="InterPro" id="IPR042092">
    <property type="entry name" value="PsdUridine_s_RsuA/RluB/E/F_cat"/>
</dbReference>
<dbReference type="GO" id="GO:0005829">
    <property type="term" value="C:cytosol"/>
    <property type="evidence" value="ECO:0007669"/>
    <property type="project" value="UniProtKB-ARBA"/>
</dbReference>
<dbReference type="SUPFAM" id="SSF55120">
    <property type="entry name" value="Pseudouridine synthase"/>
    <property type="match status" value="1"/>
</dbReference>
<sequence>MAERLQKVMAHDGIASRRKSEKIIQSGRVKVNGKTITTLGTKVNPHKDEIEVDDVPLDKEEPVYFLFYKPRQVISSVSDNKNRKTVVDFFSDVSERIYPVGRLDYDTSGVLLLTNDGDFDNLLTHPRYEVSKTYVARVKGVLSNDDFKKLRTGVIVNGNKTTVDHSKLVQINSKTDTSIINVTLHEGKNHEVKNIFKAIDHPVTKLKRISYGFLTLHKLRAGQWRPLKKFEVDKLKEMAKKQLKNG</sequence>
<evidence type="ECO:0000256" key="5">
    <source>
        <dbReference type="RuleBase" id="RU003887"/>
    </source>
</evidence>
<dbReference type="RefSeq" id="WP_286136356.1">
    <property type="nucleotide sequence ID" value="NZ_BRPL01000002.1"/>
</dbReference>
<comment type="similarity">
    <text evidence="1 5">Belongs to the pseudouridine synthase RsuA family.</text>
</comment>
<protein>
    <recommendedName>
        <fullName evidence="5">Pseudouridine synthase</fullName>
        <ecNumber evidence="5">5.4.99.-</ecNumber>
    </recommendedName>
</protein>
<dbReference type="InterPro" id="IPR006145">
    <property type="entry name" value="PsdUridine_synth_RsuA/RluA"/>
</dbReference>
<evidence type="ECO:0000256" key="2">
    <source>
        <dbReference type="ARBA" id="ARBA00022884"/>
    </source>
</evidence>
<dbReference type="EMBL" id="BRPL01000002">
    <property type="protein sequence ID" value="GLB46894.1"/>
    <property type="molecule type" value="Genomic_DNA"/>
</dbReference>
<keyword evidence="8" id="KW-1185">Reference proteome</keyword>
<dbReference type="Gene3D" id="3.30.70.1560">
    <property type="entry name" value="Alpha-L RNA-binding motif"/>
    <property type="match status" value="1"/>
</dbReference>
<keyword evidence="2 4" id="KW-0694">RNA-binding</keyword>
<dbReference type="SMART" id="SM00363">
    <property type="entry name" value="S4"/>
    <property type="match status" value="1"/>
</dbReference>
<dbReference type="Gene3D" id="3.10.290.10">
    <property type="entry name" value="RNA-binding S4 domain"/>
    <property type="match status" value="1"/>
</dbReference>
<evidence type="ECO:0000313" key="7">
    <source>
        <dbReference type="EMBL" id="GLB46894.1"/>
    </source>
</evidence>
<dbReference type="InterPro" id="IPR036986">
    <property type="entry name" value="S4_RNA-bd_sf"/>
</dbReference>
<dbReference type="FunFam" id="3.10.290.10:FF:000003">
    <property type="entry name" value="Pseudouridine synthase"/>
    <property type="match status" value="1"/>
</dbReference>
<dbReference type="InterPro" id="IPR000748">
    <property type="entry name" value="PsdUridine_synth_RsuA/RluB/E/F"/>
</dbReference>
<dbReference type="InterPro" id="IPR002942">
    <property type="entry name" value="S4_RNA-bd"/>
</dbReference>
<dbReference type="InterPro" id="IPR020094">
    <property type="entry name" value="TruA/RsuA/RluB/E/F_N"/>
</dbReference>
<evidence type="ECO:0000256" key="4">
    <source>
        <dbReference type="PROSITE-ProRule" id="PRU00182"/>
    </source>
</evidence>
<dbReference type="EC" id="5.4.99.-" evidence="5"/>
<dbReference type="Proteomes" id="UP001144204">
    <property type="component" value="Unassembled WGS sequence"/>
</dbReference>
<evidence type="ECO:0000256" key="3">
    <source>
        <dbReference type="ARBA" id="ARBA00023235"/>
    </source>
</evidence>